<feature type="region of interest" description="Disordered" evidence="1">
    <location>
        <begin position="1"/>
        <end position="20"/>
    </location>
</feature>
<keyword evidence="4" id="KW-1185">Reference proteome</keyword>
<dbReference type="Proteomes" id="UP000499080">
    <property type="component" value="Unassembled WGS sequence"/>
</dbReference>
<evidence type="ECO:0000313" key="3">
    <source>
        <dbReference type="EMBL" id="GBO40899.1"/>
    </source>
</evidence>
<dbReference type="EMBL" id="BGPR01066322">
    <property type="protein sequence ID" value="GBO40899.1"/>
    <property type="molecule type" value="Genomic_DNA"/>
</dbReference>
<dbReference type="AlphaFoldDB" id="A0A4Y2VR96"/>
<sequence>MSRHLSSEPTSFNADSNLSEATELPTKDKYFLATKNRRRWQTKCFNSIVFAGNQSIGQYLSVHYDPFSNPPINRRLEEAVVGDRPKVLKFKAL</sequence>
<gene>
    <name evidence="2" type="ORF">AVEN_34951_1</name>
    <name evidence="3" type="ORF">AVEN_89439_1</name>
</gene>
<feature type="compositionally biased region" description="Polar residues" evidence="1">
    <location>
        <begin position="7"/>
        <end position="20"/>
    </location>
</feature>
<accession>A0A4Y2VR96</accession>
<evidence type="ECO:0000313" key="2">
    <source>
        <dbReference type="EMBL" id="GBO27913.1"/>
    </source>
</evidence>
<reference evidence="2 4" key="1">
    <citation type="journal article" date="2019" name="Sci. Rep.">
        <title>Orb-weaving spider Araneus ventricosus genome elucidates the spidroin gene catalogue.</title>
        <authorList>
            <person name="Kono N."/>
            <person name="Nakamura H."/>
            <person name="Ohtoshi R."/>
            <person name="Moran D.A.P."/>
            <person name="Shinohara A."/>
            <person name="Yoshida Y."/>
            <person name="Fujiwara M."/>
            <person name="Mori M."/>
            <person name="Tomita M."/>
            <person name="Arakawa K."/>
        </authorList>
    </citation>
    <scope>NUCLEOTIDE SEQUENCE [LARGE SCALE GENOMIC DNA]</scope>
</reference>
<comment type="caution">
    <text evidence="2">The sequence shown here is derived from an EMBL/GenBank/DDBJ whole genome shotgun (WGS) entry which is preliminary data.</text>
</comment>
<organism evidence="2 4">
    <name type="scientific">Araneus ventricosus</name>
    <name type="common">Orbweaver spider</name>
    <name type="synonym">Epeira ventricosa</name>
    <dbReference type="NCBI Taxonomy" id="182803"/>
    <lineage>
        <taxon>Eukaryota</taxon>
        <taxon>Metazoa</taxon>
        <taxon>Ecdysozoa</taxon>
        <taxon>Arthropoda</taxon>
        <taxon>Chelicerata</taxon>
        <taxon>Arachnida</taxon>
        <taxon>Araneae</taxon>
        <taxon>Araneomorphae</taxon>
        <taxon>Entelegynae</taxon>
        <taxon>Araneoidea</taxon>
        <taxon>Araneidae</taxon>
        <taxon>Araneus</taxon>
    </lineage>
</organism>
<name>A0A4Y2VR96_ARAVE</name>
<dbReference type="EMBL" id="BGPR01050946">
    <property type="protein sequence ID" value="GBO27913.1"/>
    <property type="molecule type" value="Genomic_DNA"/>
</dbReference>
<protein>
    <submittedName>
        <fullName evidence="2">Uncharacterized protein</fullName>
    </submittedName>
</protein>
<proteinExistence type="predicted"/>
<evidence type="ECO:0000256" key="1">
    <source>
        <dbReference type="SAM" id="MobiDB-lite"/>
    </source>
</evidence>
<evidence type="ECO:0000313" key="4">
    <source>
        <dbReference type="Proteomes" id="UP000499080"/>
    </source>
</evidence>